<protein>
    <recommendedName>
        <fullName evidence="3">DUF2281 domain-containing protein</fullName>
    </recommendedName>
</protein>
<keyword evidence="2" id="KW-1185">Reference proteome</keyword>
<proteinExistence type="predicted"/>
<sequence>MTTKEELIKEIAQAPDFLIAEVLNLLLFIKNRFKQKNSENPTEMLPIIYHDQTCRGGVSPPSISY</sequence>
<gene>
    <name evidence="1" type="ordered locus">Anacy_2974</name>
</gene>
<name>K9ZI07_ANACC</name>
<evidence type="ECO:0008006" key="3">
    <source>
        <dbReference type="Google" id="ProtNLM"/>
    </source>
</evidence>
<evidence type="ECO:0000313" key="1">
    <source>
        <dbReference type="EMBL" id="AFZ58394.1"/>
    </source>
</evidence>
<accession>K9ZI07</accession>
<dbReference type="PATRIC" id="fig|272123.3.peg.3247"/>
<dbReference type="STRING" id="272123.Anacy_2974"/>
<dbReference type="OrthoDB" id="462675at2"/>
<dbReference type="KEGG" id="acy:Anacy_2974"/>
<reference evidence="2" key="1">
    <citation type="journal article" date="2013" name="Proc. Natl. Acad. Sci. U.S.A.">
        <title>Improving the coverage of the cyanobacterial phylum using diversity-driven genome sequencing.</title>
        <authorList>
            <person name="Shih P.M."/>
            <person name="Wu D."/>
            <person name="Latifi A."/>
            <person name="Axen S.D."/>
            <person name="Fewer D.P."/>
            <person name="Talla E."/>
            <person name="Calteau A."/>
            <person name="Cai F."/>
            <person name="Tandeau de Marsac N."/>
            <person name="Rippka R."/>
            <person name="Herdman M."/>
            <person name="Sivonen K."/>
            <person name="Coursin T."/>
            <person name="Laurent T."/>
            <person name="Goodwin L."/>
            <person name="Nolan M."/>
            <person name="Davenport K.W."/>
            <person name="Han C.S."/>
            <person name="Rubin E.M."/>
            <person name="Eisen J.A."/>
            <person name="Woyke T."/>
            <person name="Gugger M."/>
            <person name="Kerfeld C.A."/>
        </authorList>
    </citation>
    <scope>NUCLEOTIDE SEQUENCE [LARGE SCALE GENOMIC DNA]</scope>
    <source>
        <strain evidence="2">ATCC 27899 / PCC 7122</strain>
    </source>
</reference>
<organism evidence="1 2">
    <name type="scientific">Anabaena cylindrica (strain ATCC 27899 / PCC 7122)</name>
    <dbReference type="NCBI Taxonomy" id="272123"/>
    <lineage>
        <taxon>Bacteria</taxon>
        <taxon>Bacillati</taxon>
        <taxon>Cyanobacteriota</taxon>
        <taxon>Cyanophyceae</taxon>
        <taxon>Nostocales</taxon>
        <taxon>Nostocaceae</taxon>
        <taxon>Anabaena</taxon>
    </lineage>
</organism>
<evidence type="ECO:0000313" key="2">
    <source>
        <dbReference type="Proteomes" id="UP000010474"/>
    </source>
</evidence>
<dbReference type="AlphaFoldDB" id="K9ZI07"/>
<dbReference type="EMBL" id="CP003659">
    <property type="protein sequence ID" value="AFZ58394.1"/>
    <property type="molecule type" value="Genomic_DNA"/>
</dbReference>
<dbReference type="Proteomes" id="UP000010474">
    <property type="component" value="Chromosome"/>
</dbReference>
<dbReference type="HOGENOM" id="CLU_2840059_0_0_3"/>